<dbReference type="Proteomes" id="UP000295777">
    <property type="component" value="Unassembled WGS sequence"/>
</dbReference>
<comment type="caution">
    <text evidence="7">The sequence shown here is derived from an EMBL/GenBank/DDBJ whole genome shotgun (WGS) entry which is preliminary data.</text>
</comment>
<dbReference type="SMART" id="SM00926">
    <property type="entry name" value="Molybdop_Fe4S4"/>
    <property type="match status" value="1"/>
</dbReference>
<proteinExistence type="predicted"/>
<keyword evidence="4" id="KW-0408">Iron</keyword>
<sequence>MKRTVCTYCGVGCEIGFDPVEEKVIPLKEGVVSKGKLCIKGNFGHEYINHESRIRGTLVRKSFLQSFGLSPENFEEHDENFVRVPYSLAYDLTAKKLKEIKEKYGRHSFAAIGGARTNCESAYLFQKFTREVMESPNVDNCARICHAPSLRGLKETVGEGAATAPFDEIYNAELIVVIGSNTTEAHPIVSHRIIEQVRKGAELTVIDVREIGLFRFAKHKLLIPFDSNLLVLNAIARVIVERELYDKEFIEKRTVGFEEFRKELLNDNLSKPETFKKLPGYEHLFKAIPELARDIARKKTVFLWGLGVTEHTDGSKAVMAIANLALLTGNVGKPGTGLMPLRGQNNVQGACDVGMLPYYLPGYRKPKEIGLTTPEVIDAILEGKVRALWVMGEDIAHVHANQSKIHGALQKLDFLVVNELFPCEVTEFAHVVFGVKSCYEKTGVYINAERRLHLSEPLYTSELPDDWEVIAEVSKRLGKDFGFRTSEDVWNSLREEVPKKFGGADYKTLRENFLNAPQWPVIDGKGTKILHREKFSTEDGKGHLRFNPYKPQGMVKELLEKGEFSDFYLTTGRILLHYNNANQTGRCRTLNKFKLFKEDVVYASEEDRERLKNAKRVKLISPYGESAPLPVEFNRHIKKGTLFVSFHRAKSKVNFLFGDEADEFVKTAKFKSIKVKVEVVE</sequence>
<evidence type="ECO:0000313" key="8">
    <source>
        <dbReference type="Proteomes" id="UP000295777"/>
    </source>
</evidence>
<keyword evidence="8" id="KW-1185">Reference proteome</keyword>
<dbReference type="InterPro" id="IPR009010">
    <property type="entry name" value="Asp_de-COase-like_dom_sf"/>
</dbReference>
<dbReference type="Pfam" id="PF04879">
    <property type="entry name" value="Molybdop_Fe4S4"/>
    <property type="match status" value="1"/>
</dbReference>
<dbReference type="InterPro" id="IPR050123">
    <property type="entry name" value="Prok_molybdopt-oxidoreductase"/>
</dbReference>
<dbReference type="InterPro" id="IPR006656">
    <property type="entry name" value="Mopterin_OxRdtase"/>
</dbReference>
<evidence type="ECO:0000256" key="1">
    <source>
        <dbReference type="ARBA" id="ARBA00022485"/>
    </source>
</evidence>
<gene>
    <name evidence="7" type="ORF">CLV27_0233</name>
</gene>
<dbReference type="Gene3D" id="2.20.25.90">
    <property type="entry name" value="ADC-like domains"/>
    <property type="match status" value="1"/>
</dbReference>
<dbReference type="GO" id="GO:0043546">
    <property type="term" value="F:molybdopterin cofactor binding"/>
    <property type="evidence" value="ECO:0007669"/>
    <property type="project" value="InterPro"/>
</dbReference>
<dbReference type="GO" id="GO:0051539">
    <property type="term" value="F:4 iron, 4 sulfur cluster binding"/>
    <property type="evidence" value="ECO:0007669"/>
    <property type="project" value="UniProtKB-KW"/>
</dbReference>
<evidence type="ECO:0000259" key="6">
    <source>
        <dbReference type="SMART" id="SM00926"/>
    </source>
</evidence>
<dbReference type="Gene3D" id="3.40.228.10">
    <property type="entry name" value="Dimethylsulfoxide Reductase, domain 2"/>
    <property type="match status" value="1"/>
</dbReference>
<dbReference type="AlphaFoldDB" id="A0A4R1GPM8"/>
<dbReference type="PANTHER" id="PTHR43105">
    <property type="entry name" value="RESPIRATORY NITRATE REDUCTASE"/>
    <property type="match status" value="1"/>
</dbReference>
<dbReference type="SUPFAM" id="SSF53706">
    <property type="entry name" value="Formate dehydrogenase/DMSO reductase, domains 1-3"/>
    <property type="match status" value="1"/>
</dbReference>
<evidence type="ECO:0000256" key="5">
    <source>
        <dbReference type="ARBA" id="ARBA00023014"/>
    </source>
</evidence>
<feature type="domain" description="4Fe-4S Mo/W bis-MGD-type" evidence="6">
    <location>
        <begin position="1"/>
        <end position="50"/>
    </location>
</feature>
<accession>A0A4R1GPM8</accession>
<evidence type="ECO:0000256" key="4">
    <source>
        <dbReference type="ARBA" id="ARBA00023004"/>
    </source>
</evidence>
<dbReference type="OrthoDB" id="9803192at2"/>
<dbReference type="GO" id="GO:0022904">
    <property type="term" value="P:respiratory electron transport chain"/>
    <property type="evidence" value="ECO:0007669"/>
    <property type="project" value="TreeGrafter"/>
</dbReference>
<dbReference type="RefSeq" id="WP_132524968.1">
    <property type="nucleotide sequence ID" value="NZ_SMFV01000001.1"/>
</dbReference>
<dbReference type="GO" id="GO:0016020">
    <property type="term" value="C:membrane"/>
    <property type="evidence" value="ECO:0007669"/>
    <property type="project" value="TreeGrafter"/>
</dbReference>
<reference evidence="7 8" key="1">
    <citation type="submission" date="2019-03" db="EMBL/GenBank/DDBJ databases">
        <title>Genomic Encyclopedia of Archaeal and Bacterial Type Strains, Phase II (KMG-II): from individual species to whole genera.</title>
        <authorList>
            <person name="Goeker M."/>
        </authorList>
    </citation>
    <scope>NUCLEOTIDE SEQUENCE [LARGE SCALE GENOMIC DNA]</scope>
    <source>
        <strain evidence="7 8">DSM 24425</strain>
    </source>
</reference>
<dbReference type="GO" id="GO:0003954">
    <property type="term" value="F:NADH dehydrogenase activity"/>
    <property type="evidence" value="ECO:0007669"/>
    <property type="project" value="TreeGrafter"/>
</dbReference>
<keyword evidence="1" id="KW-0004">4Fe-4S</keyword>
<name>A0A4R1GPM8_9BACT</name>
<dbReference type="GO" id="GO:0046872">
    <property type="term" value="F:metal ion binding"/>
    <property type="evidence" value="ECO:0007669"/>
    <property type="project" value="UniProtKB-KW"/>
</dbReference>
<dbReference type="SUPFAM" id="SSF50692">
    <property type="entry name" value="ADC-like"/>
    <property type="match status" value="1"/>
</dbReference>
<keyword evidence="3" id="KW-0560">Oxidoreductase</keyword>
<organism evidence="7 8">
    <name type="scientific">Phorcysia thermohydrogeniphila</name>
    <dbReference type="NCBI Taxonomy" id="936138"/>
    <lineage>
        <taxon>Bacteria</taxon>
        <taxon>Pseudomonadati</taxon>
        <taxon>Aquificota</taxon>
        <taxon>Aquificia</taxon>
        <taxon>Desulfurobacteriales</taxon>
        <taxon>Desulfurobacteriaceae</taxon>
        <taxon>Phorcysia</taxon>
    </lineage>
</organism>
<dbReference type="InterPro" id="IPR006963">
    <property type="entry name" value="Mopterin_OxRdtase_4Fe-4S_dom"/>
</dbReference>
<keyword evidence="2" id="KW-0479">Metal-binding</keyword>
<dbReference type="EMBL" id="SMFV01000001">
    <property type="protein sequence ID" value="TCK06432.1"/>
    <property type="molecule type" value="Genomic_DNA"/>
</dbReference>
<dbReference type="Pfam" id="PF01568">
    <property type="entry name" value="Molydop_binding"/>
    <property type="match status" value="1"/>
</dbReference>
<dbReference type="InterPro" id="IPR006657">
    <property type="entry name" value="MoPterin_dinucl-bd_dom"/>
</dbReference>
<dbReference type="Pfam" id="PF00384">
    <property type="entry name" value="Molybdopterin"/>
    <property type="match status" value="1"/>
</dbReference>
<keyword evidence="5" id="KW-0411">Iron-sulfur</keyword>
<dbReference type="PANTHER" id="PTHR43105:SF14">
    <property type="entry name" value="FORMATE DEHYDROGENASE H"/>
    <property type="match status" value="1"/>
</dbReference>
<evidence type="ECO:0000256" key="3">
    <source>
        <dbReference type="ARBA" id="ARBA00023002"/>
    </source>
</evidence>
<evidence type="ECO:0000256" key="2">
    <source>
        <dbReference type="ARBA" id="ARBA00022723"/>
    </source>
</evidence>
<dbReference type="Gene3D" id="2.40.40.20">
    <property type="match status" value="1"/>
</dbReference>
<dbReference type="Gene3D" id="3.40.50.740">
    <property type="match status" value="1"/>
</dbReference>
<protein>
    <submittedName>
        <fullName evidence="7">Formate dehydrogenase major subunit</fullName>
    </submittedName>
</protein>
<evidence type="ECO:0000313" key="7">
    <source>
        <dbReference type="EMBL" id="TCK06432.1"/>
    </source>
</evidence>